<evidence type="ECO:0000256" key="17">
    <source>
        <dbReference type="PIRSR" id="PIRSR038455-3"/>
    </source>
</evidence>
<evidence type="ECO:0000256" key="16">
    <source>
        <dbReference type="PIRSR" id="PIRSR038455-2"/>
    </source>
</evidence>
<evidence type="ECO:0000256" key="13">
    <source>
        <dbReference type="ARBA" id="ARBA00048423"/>
    </source>
</evidence>
<dbReference type="InterPro" id="IPR025710">
    <property type="entry name" value="SoxA"/>
</dbReference>
<dbReference type="AlphaFoldDB" id="A0AAE3CKN3"/>
<dbReference type="PROSITE" id="PS51007">
    <property type="entry name" value="CYTC"/>
    <property type="match status" value="1"/>
</dbReference>
<feature type="domain" description="Cytochrome c" evidence="19">
    <location>
        <begin position="184"/>
        <end position="290"/>
    </location>
</feature>
<evidence type="ECO:0000256" key="12">
    <source>
        <dbReference type="ARBA" id="ARBA00048077"/>
    </source>
</evidence>
<dbReference type="GO" id="GO:0042597">
    <property type="term" value="C:periplasmic space"/>
    <property type="evidence" value="ECO:0007669"/>
    <property type="project" value="UniProtKB-SubCell"/>
</dbReference>
<feature type="binding site" description="covalent" evidence="16">
    <location>
        <position position="207"/>
    </location>
    <ligand>
        <name>heme c</name>
        <dbReference type="ChEBI" id="CHEBI:61717"/>
        <label>2</label>
    </ligand>
</feature>
<dbReference type="SUPFAM" id="SSF46626">
    <property type="entry name" value="Cytochrome c"/>
    <property type="match status" value="2"/>
</dbReference>
<dbReference type="GO" id="GO:0016740">
    <property type="term" value="F:transferase activity"/>
    <property type="evidence" value="ECO:0007669"/>
    <property type="project" value="UniProtKB-KW"/>
</dbReference>
<gene>
    <name evidence="20" type="primary">soxA</name>
    <name evidence="20" type="ORF">HFQ13_12625</name>
</gene>
<keyword evidence="3 14" id="KW-0813">Transport</keyword>
<proteinExistence type="inferred from homology"/>
<feature type="active site" description="Cysteine persulfide intermediate" evidence="15">
    <location>
        <position position="251"/>
    </location>
</feature>
<evidence type="ECO:0000256" key="1">
    <source>
        <dbReference type="ARBA" id="ARBA00004418"/>
    </source>
</evidence>
<evidence type="ECO:0000256" key="2">
    <source>
        <dbReference type="ARBA" id="ARBA00011530"/>
    </source>
</evidence>
<evidence type="ECO:0000256" key="8">
    <source>
        <dbReference type="ARBA" id="ARBA00022764"/>
    </source>
</evidence>
<feature type="binding site" description="covalent" evidence="16">
    <location>
        <position position="109"/>
    </location>
    <ligand>
        <name>heme c</name>
        <dbReference type="ChEBI" id="CHEBI:61717"/>
        <label>1</label>
    </ligand>
</feature>
<evidence type="ECO:0000256" key="3">
    <source>
        <dbReference type="ARBA" id="ARBA00022448"/>
    </source>
</evidence>
<reference evidence="20" key="1">
    <citation type="journal article" date="2021" name="ISME J.">
        <title>Genomic evolution of the class Acidithiobacillia: deep-branching Proteobacteria living in extreme acidic conditions.</title>
        <authorList>
            <person name="Moya-Beltran A."/>
            <person name="Beard S."/>
            <person name="Rojas-Villalobos C."/>
            <person name="Issotta F."/>
            <person name="Gallardo Y."/>
            <person name="Ulloa R."/>
            <person name="Giaveno A."/>
            <person name="Degli Esposti M."/>
            <person name="Johnson D.B."/>
            <person name="Quatrini R."/>
        </authorList>
    </citation>
    <scope>NUCLEOTIDE SEQUENCE</scope>
    <source>
        <strain evidence="20">VAN18-1</strain>
    </source>
</reference>
<comment type="catalytic activity">
    <reaction evidence="13 14">
        <text>S-sulfanyl-L-cysteinyl-[SoxY protein] + thiosulfate + 2 Fe(III)-[cytochrome c] = S-(2-sulfodisulfanyl)-L-cysteinyl-[SoxY protein] + 2 Fe(II)-[cytochrome c] + 2 H(+)</text>
        <dbReference type="Rhea" id="RHEA:51224"/>
        <dbReference type="Rhea" id="RHEA-COMP:10350"/>
        <dbReference type="Rhea" id="RHEA-COMP:14399"/>
        <dbReference type="Rhea" id="RHEA-COMP:14689"/>
        <dbReference type="Rhea" id="RHEA-COMP:14690"/>
        <dbReference type="ChEBI" id="CHEBI:15378"/>
        <dbReference type="ChEBI" id="CHEBI:29033"/>
        <dbReference type="ChEBI" id="CHEBI:29034"/>
        <dbReference type="ChEBI" id="CHEBI:33542"/>
        <dbReference type="ChEBI" id="CHEBI:61963"/>
        <dbReference type="ChEBI" id="CHEBI:140664"/>
        <dbReference type="EC" id="2.8.5.2"/>
    </reaction>
</comment>
<evidence type="ECO:0000256" key="6">
    <source>
        <dbReference type="ARBA" id="ARBA00022723"/>
    </source>
</evidence>
<dbReference type="GO" id="GO:0070069">
    <property type="term" value="C:cytochrome complex"/>
    <property type="evidence" value="ECO:0007669"/>
    <property type="project" value="InterPro"/>
</dbReference>
<evidence type="ECO:0000256" key="18">
    <source>
        <dbReference type="SAM" id="SignalP"/>
    </source>
</evidence>
<evidence type="ECO:0000256" key="5">
    <source>
        <dbReference type="ARBA" id="ARBA00022679"/>
    </source>
</evidence>
<dbReference type="Pfam" id="PF21342">
    <property type="entry name" value="SoxA-TsdA_cyt-c"/>
    <property type="match status" value="2"/>
</dbReference>
<dbReference type="GO" id="GO:0009055">
    <property type="term" value="F:electron transfer activity"/>
    <property type="evidence" value="ECO:0007669"/>
    <property type="project" value="InterPro"/>
</dbReference>
<comment type="catalytic activity">
    <reaction evidence="12 14">
        <text>L-cysteinyl-[SoxY protein] + thiosulfate + 2 Fe(III)-[cytochrome c] = S-sulfosulfanyl-L-cysteinyl-[SoxY protein] + 2 Fe(II)-[cytochrome c] + 2 H(+)</text>
        <dbReference type="Rhea" id="RHEA:56720"/>
        <dbReference type="Rhea" id="RHEA-COMP:10350"/>
        <dbReference type="Rhea" id="RHEA-COMP:14328"/>
        <dbReference type="Rhea" id="RHEA-COMP:14399"/>
        <dbReference type="Rhea" id="RHEA-COMP:14691"/>
        <dbReference type="ChEBI" id="CHEBI:15378"/>
        <dbReference type="ChEBI" id="CHEBI:29033"/>
        <dbReference type="ChEBI" id="CHEBI:29034"/>
        <dbReference type="ChEBI" id="CHEBI:29950"/>
        <dbReference type="ChEBI" id="CHEBI:33542"/>
        <dbReference type="ChEBI" id="CHEBI:139321"/>
        <dbReference type="EC" id="2.8.5.2"/>
    </reaction>
</comment>
<feature type="signal peptide" evidence="18">
    <location>
        <begin position="1"/>
        <end position="25"/>
    </location>
</feature>
<accession>A0AAE3CKN3</accession>
<evidence type="ECO:0000313" key="21">
    <source>
        <dbReference type="Proteomes" id="UP001197378"/>
    </source>
</evidence>
<evidence type="ECO:0000256" key="14">
    <source>
        <dbReference type="PIRNR" id="PIRNR038455"/>
    </source>
</evidence>
<evidence type="ECO:0000256" key="7">
    <source>
        <dbReference type="ARBA" id="ARBA00022729"/>
    </source>
</evidence>
<dbReference type="InterPro" id="IPR036909">
    <property type="entry name" value="Cyt_c-like_dom_sf"/>
</dbReference>
<organism evidence="20 21">
    <name type="scientific">Igneacidithiobacillus copahuensis</name>
    <dbReference type="NCBI Taxonomy" id="2724909"/>
    <lineage>
        <taxon>Bacteria</taxon>
        <taxon>Pseudomonadati</taxon>
        <taxon>Pseudomonadota</taxon>
        <taxon>Acidithiobacillia</taxon>
        <taxon>Acidithiobacillales</taxon>
        <taxon>Acidithiobacillaceae</taxon>
        <taxon>Igneacidithiobacillus</taxon>
    </lineage>
</organism>
<dbReference type="RefSeq" id="WP_215870986.1">
    <property type="nucleotide sequence ID" value="NZ_JAAXYO010000180.1"/>
</dbReference>
<comment type="caution">
    <text evidence="20">The sequence shown here is derived from an EMBL/GenBank/DDBJ whole genome shotgun (WGS) entry which is preliminary data.</text>
</comment>
<dbReference type="Gene3D" id="1.10.760.10">
    <property type="entry name" value="Cytochrome c-like domain"/>
    <property type="match status" value="2"/>
</dbReference>
<evidence type="ECO:0000259" key="19">
    <source>
        <dbReference type="PROSITE" id="PS51007"/>
    </source>
</evidence>
<dbReference type="GO" id="GO:0016669">
    <property type="term" value="F:oxidoreductase activity, acting on a sulfur group of donors, cytochrome as acceptor"/>
    <property type="evidence" value="ECO:0007669"/>
    <property type="project" value="InterPro"/>
</dbReference>
<feature type="binding site" description="axial binding residue" evidence="17">
    <location>
        <position position="208"/>
    </location>
    <ligand>
        <name>heme c</name>
        <dbReference type="ChEBI" id="CHEBI:61717"/>
        <label>2</label>
    </ligand>
    <ligandPart>
        <name>Fe</name>
        <dbReference type="ChEBI" id="CHEBI:18248"/>
    </ligandPart>
</feature>
<dbReference type="InterPro" id="IPR009056">
    <property type="entry name" value="Cyt_c-like_dom"/>
</dbReference>
<evidence type="ECO:0000256" key="9">
    <source>
        <dbReference type="ARBA" id="ARBA00022982"/>
    </source>
</evidence>
<dbReference type="PIRSF" id="PIRSF038455">
    <property type="entry name" value="SoxA"/>
    <property type="match status" value="1"/>
</dbReference>
<dbReference type="Proteomes" id="UP001197378">
    <property type="component" value="Unassembled WGS sequence"/>
</dbReference>
<keyword evidence="8 14" id="KW-0574">Periplasm</keyword>
<comment type="subcellular location">
    <subcellularLocation>
        <location evidence="1 14">Periplasm</location>
    </subcellularLocation>
</comment>
<comment type="similarity">
    <text evidence="11 14">Belongs to the SoxA family.</text>
</comment>
<feature type="chain" id="PRO_5042291774" description="SoxAX cytochrome complex subunit A" evidence="18">
    <location>
        <begin position="26"/>
        <end position="290"/>
    </location>
</feature>
<feature type="binding site" description="axial binding residue" evidence="17">
    <location>
        <position position="141"/>
    </location>
    <ligand>
        <name>heme c</name>
        <dbReference type="ChEBI" id="CHEBI:61717"/>
        <label>1</label>
    </ligand>
    <ligandPart>
        <name>Fe</name>
        <dbReference type="ChEBI" id="CHEBI:18248"/>
    </ligandPart>
</feature>
<dbReference type="NCBIfam" id="TIGR04484">
    <property type="entry name" value="thiosulf_SoxA"/>
    <property type="match status" value="1"/>
</dbReference>
<evidence type="ECO:0000313" key="20">
    <source>
        <dbReference type="EMBL" id="MBU2789037.1"/>
    </source>
</evidence>
<keyword evidence="10 14" id="KW-0408">Iron</keyword>
<keyword evidence="5 14" id="KW-0808">Transferase</keyword>
<protein>
    <recommendedName>
        <fullName evidence="14">SoxAX cytochrome complex subunit A</fullName>
        <ecNumber evidence="14">2.8.5.2</ecNumber>
    </recommendedName>
    <alternativeName>
        <fullName evidence="14">Protein SoxA</fullName>
    </alternativeName>
    <alternativeName>
        <fullName evidence="14">Sulfur oxidizing protein A</fullName>
    </alternativeName>
    <alternativeName>
        <fullName evidence="14">Thiosulfate-oxidizing multienzyme system protein SoxA</fullName>
    </alternativeName>
</protein>
<evidence type="ECO:0000256" key="11">
    <source>
        <dbReference type="ARBA" id="ARBA00025746"/>
    </source>
</evidence>
<dbReference type="PROSITE" id="PS51257">
    <property type="entry name" value="PROKAR_LIPOPROTEIN"/>
    <property type="match status" value="1"/>
</dbReference>
<keyword evidence="6 14" id="KW-0479">Metal-binding</keyword>
<dbReference type="GO" id="GO:0046872">
    <property type="term" value="F:metal ion binding"/>
    <property type="evidence" value="ECO:0007669"/>
    <property type="project" value="UniProtKB-KW"/>
</dbReference>
<feature type="binding site" description="covalent" evidence="16">
    <location>
        <position position="204"/>
    </location>
    <ligand>
        <name>heme c</name>
        <dbReference type="ChEBI" id="CHEBI:61717"/>
        <label>2</label>
    </ligand>
</feature>
<keyword evidence="21" id="KW-1185">Reference proteome</keyword>
<evidence type="ECO:0000256" key="4">
    <source>
        <dbReference type="ARBA" id="ARBA00022617"/>
    </source>
</evidence>
<evidence type="ECO:0000256" key="10">
    <source>
        <dbReference type="ARBA" id="ARBA00023004"/>
    </source>
</evidence>
<keyword evidence="7 18" id="KW-0732">Signal</keyword>
<comment type="cofactor">
    <cofactor evidence="16">
        <name>heme</name>
        <dbReference type="ChEBI" id="CHEBI:30413"/>
    </cofactor>
    <text evidence="16">Binds 2 heme groups per subunit.</text>
</comment>
<dbReference type="GO" id="GO:0020037">
    <property type="term" value="F:heme binding"/>
    <property type="evidence" value="ECO:0007669"/>
    <property type="project" value="InterPro"/>
</dbReference>
<evidence type="ECO:0000256" key="15">
    <source>
        <dbReference type="PIRSR" id="PIRSR038455-1"/>
    </source>
</evidence>
<keyword evidence="9 14" id="KW-0249">Electron transport</keyword>
<comment type="subunit">
    <text evidence="2 14">Heterodimer of SoxA and SoxX.</text>
</comment>
<dbReference type="EMBL" id="JAAXYO010000180">
    <property type="protein sequence ID" value="MBU2789037.1"/>
    <property type="molecule type" value="Genomic_DNA"/>
</dbReference>
<name>A0AAE3CKN3_9PROT</name>
<dbReference type="EC" id="2.8.5.2" evidence="14"/>
<feature type="binding site" description="axial binding residue" evidence="17">
    <location>
        <position position="251"/>
    </location>
    <ligand>
        <name>heme c</name>
        <dbReference type="ChEBI" id="CHEBI:61717"/>
        <label>2</label>
    </ligand>
    <ligandPart>
        <name>Fe</name>
        <dbReference type="ChEBI" id="CHEBI:18248"/>
    </ligandPart>
</feature>
<keyword evidence="4 14" id="KW-0349">Heme</keyword>
<feature type="binding site" evidence="16">
    <location>
        <position position="247"/>
    </location>
    <ligand>
        <name>substrate</name>
    </ligand>
</feature>
<dbReference type="GO" id="GO:0019417">
    <property type="term" value="P:sulfur oxidation"/>
    <property type="evidence" value="ECO:0007669"/>
    <property type="project" value="InterPro"/>
</dbReference>
<sequence>MKYAKRILSVSLGLALGCAVLSANAIDWWQLGNTKVGPQKTLQDFHQYFKEQFPKMSLEQYALGSYAFNKQDYEQYQQAIQFNPGDLTLSQGKKLWETKFPDGKTYASCFPGGGKGVAAGYPYYSDKTHQVVTAAMRINACRVDNHLAPLKYGSSDLIALETYFGSLSNGMPTDVKVEGPGAVRAFEEGKAYYFMHRGQLNFSCASCHVAYAGKYLRGQIISPVLGQSAHYPTYRASWSAVNTFEKRFQGCDKKVGAAPQKLGSPEYRDLDYFMSYLSNGIKMNVPGYRP</sequence>